<dbReference type="EMBL" id="JAPFFF010000009">
    <property type="protein sequence ID" value="KAK8881927.1"/>
    <property type="molecule type" value="Genomic_DNA"/>
</dbReference>
<comment type="caution">
    <text evidence="2">The sequence shown here is derived from an EMBL/GenBank/DDBJ whole genome shotgun (WGS) entry which is preliminary data.</text>
</comment>
<proteinExistence type="predicted"/>
<name>A0ABR2JUK2_9EUKA</name>
<dbReference type="InterPro" id="IPR020683">
    <property type="entry name" value="DUF3447"/>
</dbReference>
<protein>
    <recommendedName>
        <fullName evidence="1">DUF3447 domain-containing protein</fullName>
    </recommendedName>
</protein>
<dbReference type="Proteomes" id="UP001470230">
    <property type="component" value="Unassembled WGS sequence"/>
</dbReference>
<reference evidence="2 3" key="1">
    <citation type="submission" date="2024-04" db="EMBL/GenBank/DDBJ databases">
        <title>Tritrichomonas musculus Genome.</title>
        <authorList>
            <person name="Alves-Ferreira E."/>
            <person name="Grigg M."/>
            <person name="Lorenzi H."/>
            <person name="Galac M."/>
        </authorList>
    </citation>
    <scope>NUCLEOTIDE SEQUENCE [LARGE SCALE GENOMIC DNA]</scope>
    <source>
        <strain evidence="2 3">EAF2021</strain>
    </source>
</reference>
<gene>
    <name evidence="2" type="ORF">M9Y10_044565</name>
</gene>
<evidence type="ECO:0000259" key="1">
    <source>
        <dbReference type="Pfam" id="PF11929"/>
    </source>
</evidence>
<organism evidence="2 3">
    <name type="scientific">Tritrichomonas musculus</name>
    <dbReference type="NCBI Taxonomy" id="1915356"/>
    <lineage>
        <taxon>Eukaryota</taxon>
        <taxon>Metamonada</taxon>
        <taxon>Parabasalia</taxon>
        <taxon>Tritrichomonadida</taxon>
        <taxon>Tritrichomonadidae</taxon>
        <taxon>Tritrichomonas</taxon>
    </lineage>
</organism>
<dbReference type="SUPFAM" id="SSF48403">
    <property type="entry name" value="Ankyrin repeat"/>
    <property type="match status" value="1"/>
</dbReference>
<dbReference type="Pfam" id="PF11929">
    <property type="entry name" value="DUF3447"/>
    <property type="match status" value="1"/>
</dbReference>
<evidence type="ECO:0000313" key="3">
    <source>
        <dbReference type="Proteomes" id="UP001470230"/>
    </source>
</evidence>
<dbReference type="PANTHER" id="PTHR24159:SF5">
    <property type="entry name" value="ANK_REP_REGION DOMAIN-CONTAINING PROTEIN"/>
    <property type="match status" value="1"/>
</dbReference>
<accession>A0ABR2JUK2</accession>
<keyword evidence="3" id="KW-1185">Reference proteome</keyword>
<feature type="domain" description="DUF3447" evidence="1">
    <location>
        <begin position="265"/>
        <end position="343"/>
    </location>
</feature>
<dbReference type="InterPro" id="IPR036770">
    <property type="entry name" value="Ankyrin_rpt-contain_sf"/>
</dbReference>
<evidence type="ECO:0000313" key="2">
    <source>
        <dbReference type="EMBL" id="KAK8881927.1"/>
    </source>
</evidence>
<sequence>MNETELEEYTLKKYEQLKEEMSDLIQFQQILIENWNKNKDEENIIQNLLLTPEIKEKYLQDKLLFTEFLHSIRRFLDTRPDSFPFVEKILFQIITEIRTTFFSNELYTIFFWNRNILLFLYEHECITIESLRQYSDFFKFYYFYPEFYEKDFQFFEKTSKKYENLMLQFSNSKSYHYGTDENNLNAFKIKRRINHSDEKIAQIIRNDDIDSFIKYISSTNLNLNTKLKKSAFESNSLLFFEPTLFEYSAFFQSLNIFRFIFIKNGEITSNLAKYAIAGGNYEIIHLLETKNVVFDDECLITAIIYHHDDIIEYLIENYDLLNQIPIEKVIRNCIQSYNFSFLLNFIENTSNKFFNEYFLNEACQNGIFHLVKIILDFPNIDINKINEKTGIFFFSNFFMLHFIVL</sequence>
<dbReference type="PANTHER" id="PTHR24159">
    <property type="match status" value="1"/>
</dbReference>